<reference evidence="1 2" key="1">
    <citation type="submission" date="2018-09" db="EMBL/GenBank/DDBJ databases">
        <authorList>
            <consortium name="Pathogen Informatics"/>
        </authorList>
    </citation>
    <scope>NUCLEOTIDE SEQUENCE [LARGE SCALE GENOMIC DNA]</scope>
    <source>
        <strain evidence="1 2">OH-22767</strain>
    </source>
</reference>
<dbReference type="InterPro" id="IPR013321">
    <property type="entry name" value="Arc_rbn_hlx_hlx"/>
</dbReference>
<dbReference type="AlphaFoldDB" id="A0A383U507"/>
<protein>
    <recommendedName>
        <fullName evidence="3">Ribbon-helix-helix protein CopG domain-containing protein</fullName>
    </recommendedName>
</protein>
<sequence>MKKDLSSLIKQAQVKKIEPKKQEVKPVKESVMKNEKAFSLYIDIDILKKLKLLSIEKEKSMKDLINEAIIECYFKP</sequence>
<evidence type="ECO:0000313" key="2">
    <source>
        <dbReference type="Proteomes" id="UP000262142"/>
    </source>
</evidence>
<proteinExistence type="predicted"/>
<dbReference type="Gene3D" id="1.10.1220.10">
    <property type="entry name" value="Met repressor-like"/>
    <property type="match status" value="1"/>
</dbReference>
<accession>A0A383U507</accession>
<gene>
    <name evidence="1" type="ORF">SAMEA104719789_01680</name>
</gene>
<name>A0A383U507_9FLAO</name>
<organism evidence="1 2">
    <name type="scientific">Candidatus Ornithobacterium hominis</name>
    <dbReference type="NCBI Taxonomy" id="2497989"/>
    <lineage>
        <taxon>Bacteria</taxon>
        <taxon>Pseudomonadati</taxon>
        <taxon>Bacteroidota</taxon>
        <taxon>Flavobacteriia</taxon>
        <taxon>Flavobacteriales</taxon>
        <taxon>Weeksellaceae</taxon>
        <taxon>Ornithobacterium</taxon>
    </lineage>
</organism>
<dbReference type="GO" id="GO:0006355">
    <property type="term" value="P:regulation of DNA-templated transcription"/>
    <property type="evidence" value="ECO:0007669"/>
    <property type="project" value="InterPro"/>
</dbReference>
<dbReference type="EMBL" id="UNSC01000008">
    <property type="protein sequence ID" value="SZD74221.1"/>
    <property type="molecule type" value="Genomic_DNA"/>
</dbReference>
<evidence type="ECO:0000313" key="1">
    <source>
        <dbReference type="EMBL" id="SZD74221.1"/>
    </source>
</evidence>
<evidence type="ECO:0008006" key="3">
    <source>
        <dbReference type="Google" id="ProtNLM"/>
    </source>
</evidence>
<dbReference type="RefSeq" id="WP_119059827.1">
    <property type="nucleotide sequence ID" value="NZ_OX579588.1"/>
</dbReference>
<keyword evidence="2" id="KW-1185">Reference proteome</keyword>
<dbReference type="Proteomes" id="UP000262142">
    <property type="component" value="Unassembled WGS sequence"/>
</dbReference>